<dbReference type="EMBL" id="BGPR01217203">
    <property type="protein sequence ID" value="GBN54809.1"/>
    <property type="molecule type" value="Genomic_DNA"/>
</dbReference>
<comment type="caution">
    <text evidence="4">The sequence shown here is derived from an EMBL/GenBank/DDBJ whole genome shotgun (WGS) entry which is preliminary data.</text>
</comment>
<gene>
    <name evidence="2" type="ORF">AVEN_12240_1</name>
    <name evidence="4" type="ORF">AVEN_144092_1</name>
    <name evidence="5" type="ORF">AVEN_172541_1</name>
    <name evidence="3" type="ORF">AVEN_62297_1</name>
</gene>
<evidence type="ECO:0008006" key="7">
    <source>
        <dbReference type="Google" id="ProtNLM"/>
    </source>
</evidence>
<dbReference type="Proteomes" id="UP000499080">
    <property type="component" value="Unassembled WGS sequence"/>
</dbReference>
<dbReference type="AlphaFoldDB" id="A0A4Y2PV86"/>
<evidence type="ECO:0000313" key="4">
    <source>
        <dbReference type="EMBL" id="GBN54783.1"/>
    </source>
</evidence>
<evidence type="ECO:0000313" key="3">
    <source>
        <dbReference type="EMBL" id="GBN54733.1"/>
    </source>
</evidence>
<feature type="chain" id="PRO_5036362139" description="Secreted protein" evidence="1">
    <location>
        <begin position="19"/>
        <end position="97"/>
    </location>
</feature>
<organism evidence="4 6">
    <name type="scientific">Araneus ventricosus</name>
    <name type="common">Orbweaver spider</name>
    <name type="synonym">Epeira ventricosa</name>
    <dbReference type="NCBI Taxonomy" id="182803"/>
    <lineage>
        <taxon>Eukaryota</taxon>
        <taxon>Metazoa</taxon>
        <taxon>Ecdysozoa</taxon>
        <taxon>Arthropoda</taxon>
        <taxon>Chelicerata</taxon>
        <taxon>Arachnida</taxon>
        <taxon>Araneae</taxon>
        <taxon>Araneomorphae</taxon>
        <taxon>Entelegynae</taxon>
        <taxon>Araneoidea</taxon>
        <taxon>Araneidae</taxon>
        <taxon>Araneus</taxon>
    </lineage>
</organism>
<keyword evidence="6" id="KW-1185">Reference proteome</keyword>
<evidence type="ECO:0000313" key="2">
    <source>
        <dbReference type="EMBL" id="GBN54691.1"/>
    </source>
</evidence>
<name>A0A4Y2PV86_ARAVE</name>
<sequence>MGYLLILCGTSFWPAVCSNSMWLAATRRRKTLEEIFGHAASTAIHICETVAGAGFCAKLTFRSFPICVRWDSCLVIYFIKSFTGIIQNIPQTNRDLF</sequence>
<evidence type="ECO:0000256" key="1">
    <source>
        <dbReference type="SAM" id="SignalP"/>
    </source>
</evidence>
<keyword evidence="1" id="KW-0732">Signal</keyword>
<dbReference type="EMBL" id="BGPR01217157">
    <property type="protein sequence ID" value="GBN54691.1"/>
    <property type="molecule type" value="Genomic_DNA"/>
</dbReference>
<protein>
    <recommendedName>
        <fullName evidence="7">Secreted protein</fullName>
    </recommendedName>
</protein>
<dbReference type="EMBL" id="BGPR01217194">
    <property type="protein sequence ID" value="GBN54783.1"/>
    <property type="molecule type" value="Genomic_DNA"/>
</dbReference>
<evidence type="ECO:0000313" key="6">
    <source>
        <dbReference type="Proteomes" id="UP000499080"/>
    </source>
</evidence>
<evidence type="ECO:0000313" key="5">
    <source>
        <dbReference type="EMBL" id="GBN54809.1"/>
    </source>
</evidence>
<reference evidence="4 6" key="1">
    <citation type="journal article" date="2019" name="Sci. Rep.">
        <title>Orb-weaving spider Araneus ventricosus genome elucidates the spidroin gene catalogue.</title>
        <authorList>
            <person name="Kono N."/>
            <person name="Nakamura H."/>
            <person name="Ohtoshi R."/>
            <person name="Moran D.A.P."/>
            <person name="Shinohara A."/>
            <person name="Yoshida Y."/>
            <person name="Fujiwara M."/>
            <person name="Mori M."/>
            <person name="Tomita M."/>
            <person name="Arakawa K."/>
        </authorList>
    </citation>
    <scope>NUCLEOTIDE SEQUENCE [LARGE SCALE GENOMIC DNA]</scope>
</reference>
<accession>A0A4Y2PV86</accession>
<dbReference type="EMBL" id="BGPR01217169">
    <property type="protein sequence ID" value="GBN54733.1"/>
    <property type="molecule type" value="Genomic_DNA"/>
</dbReference>
<feature type="signal peptide" evidence="1">
    <location>
        <begin position="1"/>
        <end position="18"/>
    </location>
</feature>
<proteinExistence type="predicted"/>